<keyword evidence="8" id="KW-0547">Nucleotide-binding</keyword>
<dbReference type="GO" id="GO:0000155">
    <property type="term" value="F:phosphorelay sensor kinase activity"/>
    <property type="evidence" value="ECO:0007669"/>
    <property type="project" value="InterPro"/>
</dbReference>
<dbReference type="SUPFAM" id="SSF158472">
    <property type="entry name" value="HAMP domain-like"/>
    <property type="match status" value="1"/>
</dbReference>
<dbReference type="PROSITE" id="PS50885">
    <property type="entry name" value="HAMP"/>
    <property type="match status" value="1"/>
</dbReference>
<dbReference type="InterPro" id="IPR036890">
    <property type="entry name" value="HATPase_C_sf"/>
</dbReference>
<evidence type="ECO:0000256" key="3">
    <source>
        <dbReference type="ARBA" id="ARBA00012438"/>
    </source>
</evidence>
<dbReference type="SUPFAM" id="SSF47384">
    <property type="entry name" value="Homodimeric domain of signal transducing histidine kinase"/>
    <property type="match status" value="1"/>
</dbReference>
<dbReference type="PROSITE" id="PS50109">
    <property type="entry name" value="HIS_KIN"/>
    <property type="match status" value="1"/>
</dbReference>
<feature type="transmembrane region" description="Helical" evidence="17">
    <location>
        <begin position="6"/>
        <end position="31"/>
    </location>
</feature>
<keyword evidence="7 17" id="KW-0812">Transmembrane</keyword>
<evidence type="ECO:0000259" key="19">
    <source>
        <dbReference type="PROSITE" id="PS50885"/>
    </source>
</evidence>
<dbReference type="CDD" id="cd06225">
    <property type="entry name" value="HAMP"/>
    <property type="match status" value="1"/>
</dbReference>
<evidence type="ECO:0000256" key="9">
    <source>
        <dbReference type="ARBA" id="ARBA00022777"/>
    </source>
</evidence>
<dbReference type="SMART" id="SM00387">
    <property type="entry name" value="HATPase_c"/>
    <property type="match status" value="1"/>
</dbReference>
<dbReference type="Proteomes" id="UP000186795">
    <property type="component" value="Unassembled WGS sequence"/>
</dbReference>
<dbReference type="OrthoDB" id="9813151at2"/>
<accession>A0A1N7NCL1</accession>
<evidence type="ECO:0000256" key="8">
    <source>
        <dbReference type="ARBA" id="ARBA00022741"/>
    </source>
</evidence>
<evidence type="ECO:0000256" key="13">
    <source>
        <dbReference type="ARBA" id="ARBA00023026"/>
    </source>
</evidence>
<gene>
    <name evidence="20" type="ORF">SAMN05421790_108126</name>
</gene>
<protein>
    <recommendedName>
        <fullName evidence="16">Heme sensor protein HssS</fullName>
        <ecNumber evidence="3">2.7.13.3</ecNumber>
    </recommendedName>
</protein>
<feature type="transmembrane region" description="Helical" evidence="17">
    <location>
        <begin position="164"/>
        <end position="183"/>
    </location>
</feature>
<comment type="catalytic activity">
    <reaction evidence="1">
        <text>ATP + protein L-histidine = ADP + protein N-phospho-L-histidine.</text>
        <dbReference type="EC" id="2.7.13.3"/>
    </reaction>
</comment>
<dbReference type="CDD" id="cd00075">
    <property type="entry name" value="HATPase"/>
    <property type="match status" value="1"/>
</dbReference>
<evidence type="ECO:0000256" key="14">
    <source>
        <dbReference type="ARBA" id="ARBA00023136"/>
    </source>
</evidence>
<dbReference type="InterPro" id="IPR004358">
    <property type="entry name" value="Sig_transdc_His_kin-like_C"/>
</dbReference>
<dbReference type="EC" id="2.7.13.3" evidence="3"/>
<sequence length="463" mass="51901">MKSLYLRIVLTTFAIMVISSLLAFFASNLYYQVVLKPYNDKKNTRIALDVVQGFHGQHGEVSLDSYLKGIAGLSYQMYLVDERGKATSYGKPFRKTELAPGIVDSVQKGQVYHGMAHYPFGLFVTGFFENELQNSIGVPVEYGGSRYALFIRPDVENQFGEMRIFLAILLILTLGFSFLLVAASTRMIVRPVTILTEATKKIAEGNYRIELYTSRQDEIGNLARHFSMMANSLERLEAMRQEFVSNVSHEIQSPLASIQGFSQTLRTESLPEEEREQYLSIIENESRRLSSLSKQLLMLASLDKEETALDQTEFDVAAQIREVLRMLEWNWRDKELAIKTDLPPTRIRADAKLLHQVWTNLLNNAIKFTEPGGTITVTIDDFGEGGIEVKVRDTGVGIPGEDLPHIFERFYKADKSRSRKGKESGSGLGLSVVKKVVDLHGGTISVESEPGAGTGIRVWLPGK</sequence>
<dbReference type="EMBL" id="FTOD01000008">
    <property type="protein sequence ID" value="SIS96056.1"/>
    <property type="molecule type" value="Genomic_DNA"/>
</dbReference>
<keyword evidence="9 20" id="KW-0418">Kinase</keyword>
<feature type="domain" description="Histidine kinase" evidence="18">
    <location>
        <begin position="246"/>
        <end position="463"/>
    </location>
</feature>
<dbReference type="GO" id="GO:0005524">
    <property type="term" value="F:ATP binding"/>
    <property type="evidence" value="ECO:0007669"/>
    <property type="project" value="UniProtKB-KW"/>
</dbReference>
<dbReference type="Gene3D" id="3.30.565.10">
    <property type="entry name" value="Histidine kinase-like ATPase, C-terminal domain"/>
    <property type="match status" value="1"/>
</dbReference>
<dbReference type="GO" id="GO:0005886">
    <property type="term" value="C:plasma membrane"/>
    <property type="evidence" value="ECO:0007669"/>
    <property type="project" value="UniProtKB-SubCell"/>
</dbReference>
<dbReference type="Gene3D" id="6.10.340.10">
    <property type="match status" value="1"/>
</dbReference>
<evidence type="ECO:0000256" key="1">
    <source>
        <dbReference type="ARBA" id="ARBA00000085"/>
    </source>
</evidence>
<keyword evidence="11 17" id="KW-1133">Transmembrane helix</keyword>
<evidence type="ECO:0000256" key="16">
    <source>
        <dbReference type="ARBA" id="ARBA00040841"/>
    </source>
</evidence>
<dbReference type="RefSeq" id="WP_076525545.1">
    <property type="nucleotide sequence ID" value="NZ_CP048103.1"/>
</dbReference>
<dbReference type="InterPro" id="IPR003661">
    <property type="entry name" value="HisK_dim/P_dom"/>
</dbReference>
<dbReference type="SMART" id="SM00304">
    <property type="entry name" value="HAMP"/>
    <property type="match status" value="1"/>
</dbReference>
<dbReference type="AlphaFoldDB" id="A0A1N7NCL1"/>
<dbReference type="InterPro" id="IPR050398">
    <property type="entry name" value="HssS/ArlS-like"/>
</dbReference>
<evidence type="ECO:0000256" key="5">
    <source>
        <dbReference type="ARBA" id="ARBA00022553"/>
    </source>
</evidence>
<dbReference type="PANTHER" id="PTHR45528">
    <property type="entry name" value="SENSOR HISTIDINE KINASE CPXA"/>
    <property type="match status" value="1"/>
</dbReference>
<comment type="function">
    <text evidence="15">Member of the two-component regulatory system HssS/HssR involved in intracellular heme homeostasis and tempering of staphylococcal virulence. HssS functions as a heme sensor histidine kinase which is autophosphorylated at a histidine residue and transfers its phosphate group to an aspartate residue of HssR. HssR/HssS activates the expression of hrtAB, an efflux pump, in response to extracellular heme, hemin, hemoglobin or blood.</text>
</comment>
<evidence type="ECO:0000256" key="11">
    <source>
        <dbReference type="ARBA" id="ARBA00022989"/>
    </source>
</evidence>
<organism evidence="20 21">
    <name type="scientific">Kroppenstedtia eburnea</name>
    <dbReference type="NCBI Taxonomy" id="714067"/>
    <lineage>
        <taxon>Bacteria</taxon>
        <taxon>Bacillati</taxon>
        <taxon>Bacillota</taxon>
        <taxon>Bacilli</taxon>
        <taxon>Bacillales</taxon>
        <taxon>Thermoactinomycetaceae</taxon>
        <taxon>Kroppenstedtia</taxon>
    </lineage>
</organism>
<evidence type="ECO:0000256" key="12">
    <source>
        <dbReference type="ARBA" id="ARBA00023012"/>
    </source>
</evidence>
<keyword evidence="6" id="KW-0808">Transferase</keyword>
<keyword evidence="14 17" id="KW-0472">Membrane</keyword>
<evidence type="ECO:0000256" key="10">
    <source>
        <dbReference type="ARBA" id="ARBA00022840"/>
    </source>
</evidence>
<dbReference type="InterPro" id="IPR005467">
    <property type="entry name" value="His_kinase_dom"/>
</dbReference>
<dbReference type="InterPro" id="IPR003660">
    <property type="entry name" value="HAMP_dom"/>
</dbReference>
<dbReference type="InterPro" id="IPR036097">
    <property type="entry name" value="HisK_dim/P_sf"/>
</dbReference>
<keyword evidence="4" id="KW-1003">Cell membrane</keyword>
<dbReference type="SMART" id="SM00388">
    <property type="entry name" value="HisKA"/>
    <property type="match status" value="1"/>
</dbReference>
<evidence type="ECO:0000256" key="6">
    <source>
        <dbReference type="ARBA" id="ARBA00022679"/>
    </source>
</evidence>
<dbReference type="Pfam" id="PF00512">
    <property type="entry name" value="HisKA"/>
    <property type="match status" value="1"/>
</dbReference>
<keyword evidence="21" id="KW-1185">Reference proteome</keyword>
<dbReference type="FunFam" id="3.30.565.10:FF:000006">
    <property type="entry name" value="Sensor histidine kinase WalK"/>
    <property type="match status" value="1"/>
</dbReference>
<evidence type="ECO:0000259" key="18">
    <source>
        <dbReference type="PROSITE" id="PS50109"/>
    </source>
</evidence>
<comment type="subcellular location">
    <subcellularLocation>
        <location evidence="2">Cell membrane</location>
        <topology evidence="2">Multi-pass membrane protein</topology>
    </subcellularLocation>
</comment>
<dbReference type="CDD" id="cd00082">
    <property type="entry name" value="HisKA"/>
    <property type="match status" value="1"/>
</dbReference>
<keyword evidence="12" id="KW-0902">Two-component regulatory system</keyword>
<dbReference type="PRINTS" id="PR00344">
    <property type="entry name" value="BCTRLSENSOR"/>
</dbReference>
<reference evidence="21" key="1">
    <citation type="submission" date="2017-01" db="EMBL/GenBank/DDBJ databases">
        <authorList>
            <person name="Varghese N."/>
            <person name="Submissions S."/>
        </authorList>
    </citation>
    <scope>NUCLEOTIDE SEQUENCE [LARGE SCALE GENOMIC DNA]</scope>
    <source>
        <strain evidence="21">DSM 45196</strain>
    </source>
</reference>
<dbReference type="FunFam" id="1.10.287.130:FF:000001">
    <property type="entry name" value="Two-component sensor histidine kinase"/>
    <property type="match status" value="1"/>
</dbReference>
<evidence type="ECO:0000256" key="7">
    <source>
        <dbReference type="ARBA" id="ARBA00022692"/>
    </source>
</evidence>
<feature type="domain" description="HAMP" evidence="19">
    <location>
        <begin position="186"/>
        <end position="238"/>
    </location>
</feature>
<dbReference type="Pfam" id="PF02518">
    <property type="entry name" value="HATPase_c"/>
    <property type="match status" value="1"/>
</dbReference>
<proteinExistence type="predicted"/>
<evidence type="ECO:0000256" key="4">
    <source>
        <dbReference type="ARBA" id="ARBA00022475"/>
    </source>
</evidence>
<evidence type="ECO:0000256" key="15">
    <source>
        <dbReference type="ARBA" id="ARBA00037219"/>
    </source>
</evidence>
<dbReference type="PANTHER" id="PTHR45528:SF11">
    <property type="entry name" value="HISTIDINE KINASE"/>
    <property type="match status" value="1"/>
</dbReference>
<evidence type="ECO:0000256" key="2">
    <source>
        <dbReference type="ARBA" id="ARBA00004651"/>
    </source>
</evidence>
<keyword evidence="13" id="KW-0843">Virulence</keyword>
<dbReference type="Gene3D" id="1.10.287.130">
    <property type="match status" value="1"/>
</dbReference>
<keyword evidence="5" id="KW-0597">Phosphoprotein</keyword>
<evidence type="ECO:0000313" key="20">
    <source>
        <dbReference type="EMBL" id="SIS96056.1"/>
    </source>
</evidence>
<name>A0A1N7NCL1_9BACL</name>
<dbReference type="Pfam" id="PF00672">
    <property type="entry name" value="HAMP"/>
    <property type="match status" value="1"/>
</dbReference>
<evidence type="ECO:0000256" key="17">
    <source>
        <dbReference type="SAM" id="Phobius"/>
    </source>
</evidence>
<keyword evidence="10" id="KW-0067">ATP-binding</keyword>
<evidence type="ECO:0000313" key="21">
    <source>
        <dbReference type="Proteomes" id="UP000186795"/>
    </source>
</evidence>
<dbReference type="InterPro" id="IPR003594">
    <property type="entry name" value="HATPase_dom"/>
</dbReference>
<dbReference type="SUPFAM" id="SSF55874">
    <property type="entry name" value="ATPase domain of HSP90 chaperone/DNA topoisomerase II/histidine kinase"/>
    <property type="match status" value="1"/>
</dbReference>